<evidence type="ECO:0000313" key="1">
    <source>
        <dbReference type="EMBL" id="SEO81402.1"/>
    </source>
</evidence>
<proteinExistence type="predicted"/>
<dbReference type="EMBL" id="FOEG01000003">
    <property type="protein sequence ID" value="SEO81402.1"/>
    <property type="molecule type" value="Genomic_DNA"/>
</dbReference>
<protein>
    <submittedName>
        <fullName evidence="1">Uncharacterized protein</fullName>
    </submittedName>
</protein>
<sequence length="409" mass="44001">MAAAVPGRPFLLIAVAATLLGGCLTDSDSPESCRYAVTQDLDDGRYERVLDRVDSRACQAAMSPEERDLNRAAAYIGLAGYDLVDIVNIAIGADRPQEDQEKALEVLRALRGLGAERRGLRFLDLSRESHERMVTAFPDGLGDACRRQNRDLLSDLQQDACFISGLVAYARFARSVVLLLGDQLDVWLDRSRLTCDNDRNASGVPDDAEITACAIQVRDDLDQGSGTCQAAGTRNGQATGAVTWETLTAHPELAFLESGDLFANLQPIRVSVAPGDACQGRSSRTGVRLIQDETPDSSVAIMDGFCEVETTRGCTGPDPDAGCWPCPVPRADRFGAITVQDTALDSLNLTADHLIGVSSDRERDQALATLNGIRAEICDPVAGTENACPEDADGILEITNTALQEYLRR</sequence>
<reference evidence="1 2" key="1">
    <citation type="submission" date="2016-10" db="EMBL/GenBank/DDBJ databases">
        <authorList>
            <person name="de Groot N.N."/>
        </authorList>
    </citation>
    <scope>NUCLEOTIDE SEQUENCE [LARGE SCALE GENOMIC DNA]</scope>
    <source>
        <strain evidence="1 2">CGMCC 1.6291</strain>
    </source>
</reference>
<dbReference type="AlphaFoldDB" id="A0A1H8SRR1"/>
<gene>
    <name evidence="1" type="ORF">SAMN04488052_103160</name>
</gene>
<name>A0A1H8SRR1_9GAMM</name>
<organism evidence="1 2">
    <name type="scientific">Aquisalimonas asiatica</name>
    <dbReference type="NCBI Taxonomy" id="406100"/>
    <lineage>
        <taxon>Bacteria</taxon>
        <taxon>Pseudomonadati</taxon>
        <taxon>Pseudomonadota</taxon>
        <taxon>Gammaproteobacteria</taxon>
        <taxon>Chromatiales</taxon>
        <taxon>Ectothiorhodospiraceae</taxon>
        <taxon>Aquisalimonas</taxon>
    </lineage>
</organism>
<dbReference type="OrthoDB" id="6214801at2"/>
<accession>A0A1H8SRR1</accession>
<dbReference type="Proteomes" id="UP000199657">
    <property type="component" value="Unassembled WGS sequence"/>
</dbReference>
<evidence type="ECO:0000313" key="2">
    <source>
        <dbReference type="Proteomes" id="UP000199657"/>
    </source>
</evidence>
<dbReference type="RefSeq" id="WP_091642365.1">
    <property type="nucleotide sequence ID" value="NZ_FOEG01000003.1"/>
</dbReference>
<dbReference type="STRING" id="406100.SAMN04488052_103160"/>
<keyword evidence="2" id="KW-1185">Reference proteome</keyword>